<evidence type="ECO:0000256" key="4">
    <source>
        <dbReference type="ARBA" id="ARBA00023002"/>
    </source>
</evidence>
<feature type="domain" description="FAD dependent oxidoreductase" evidence="5">
    <location>
        <begin position="3"/>
        <end position="351"/>
    </location>
</feature>
<evidence type="ECO:0000259" key="5">
    <source>
        <dbReference type="Pfam" id="PF01266"/>
    </source>
</evidence>
<name>A0ABP3LEA5_9BACI</name>
<dbReference type="Proteomes" id="UP001500880">
    <property type="component" value="Unassembled WGS sequence"/>
</dbReference>
<protein>
    <submittedName>
        <fullName evidence="6">FAD-binding oxidoreductase</fullName>
    </submittedName>
</protein>
<dbReference type="SUPFAM" id="SSF54373">
    <property type="entry name" value="FAD-linked reductases, C-terminal domain"/>
    <property type="match status" value="1"/>
</dbReference>
<dbReference type="InterPro" id="IPR006076">
    <property type="entry name" value="FAD-dep_OxRdtase"/>
</dbReference>
<evidence type="ECO:0000256" key="3">
    <source>
        <dbReference type="ARBA" id="ARBA00022630"/>
    </source>
</evidence>
<dbReference type="SUPFAM" id="SSF51905">
    <property type="entry name" value="FAD/NAD(P)-binding domain"/>
    <property type="match status" value="1"/>
</dbReference>
<dbReference type="PANTHER" id="PTHR13847">
    <property type="entry name" value="SARCOSINE DEHYDROGENASE-RELATED"/>
    <property type="match status" value="1"/>
</dbReference>
<dbReference type="EMBL" id="BAAADO010000005">
    <property type="protein sequence ID" value="GAA0498229.1"/>
    <property type="molecule type" value="Genomic_DNA"/>
</dbReference>
<comment type="cofactor">
    <cofactor evidence="1">
        <name>FAD</name>
        <dbReference type="ChEBI" id="CHEBI:57692"/>
    </cofactor>
</comment>
<comment type="similarity">
    <text evidence="2">Belongs to the DadA oxidoreductase family.</text>
</comment>
<evidence type="ECO:0000256" key="1">
    <source>
        <dbReference type="ARBA" id="ARBA00001974"/>
    </source>
</evidence>
<organism evidence="6 7">
    <name type="scientific">Salinibacillus aidingensis</name>
    <dbReference type="NCBI Taxonomy" id="237684"/>
    <lineage>
        <taxon>Bacteria</taxon>
        <taxon>Bacillati</taxon>
        <taxon>Bacillota</taxon>
        <taxon>Bacilli</taxon>
        <taxon>Bacillales</taxon>
        <taxon>Bacillaceae</taxon>
        <taxon>Salinibacillus</taxon>
    </lineage>
</organism>
<evidence type="ECO:0000313" key="7">
    <source>
        <dbReference type="Proteomes" id="UP001500880"/>
    </source>
</evidence>
<comment type="caution">
    <text evidence="6">The sequence shown here is derived from an EMBL/GenBank/DDBJ whole genome shotgun (WGS) entry which is preliminary data.</text>
</comment>
<dbReference type="Gene3D" id="3.30.9.10">
    <property type="entry name" value="D-Amino Acid Oxidase, subunit A, domain 2"/>
    <property type="match status" value="1"/>
</dbReference>
<sequence length="372" mass="40162">MKKVIVAGAGILGASTAYHLAKDGAEVTIVDRFDEGQATDSAAGMICPWLSQRRNKAWYQLAKGGARYFPDLVQQLAEDGEENTGYYRSGTLFVHSDKEKLEKKIKMAEKRREDAPEIGEITTLSPEETQKYFPPLKEGYHGVLVSGGARVDGRAMRKALIRGASKHGAVFVEGDATLTFDGNRVTGVQVNDETFEADEVIVTAGAWSKDMIKPLGMDLDITYQKGQVVHLEIPGVDTHQWPVIMPPNDQHILAFESGRIVIGATHENDTGLDVRVTAGGVSEVLGKALDVAPGLSESTIIDTRTGFRPYTPGFLPVIGPLPGFEGIYLANGLGASGLTSGPYLGRELAKLVFNKQTEIDISLYDVKGAIQS</sequence>
<gene>
    <name evidence="6" type="ORF">GCM10008986_26620</name>
</gene>
<evidence type="ECO:0000256" key="2">
    <source>
        <dbReference type="ARBA" id="ARBA00009410"/>
    </source>
</evidence>
<keyword evidence="4" id="KW-0560">Oxidoreductase</keyword>
<accession>A0ABP3LEA5</accession>
<proteinExistence type="inferred from homology"/>
<reference evidence="7" key="1">
    <citation type="journal article" date="2019" name="Int. J. Syst. Evol. Microbiol.">
        <title>The Global Catalogue of Microorganisms (GCM) 10K type strain sequencing project: providing services to taxonomists for standard genome sequencing and annotation.</title>
        <authorList>
            <consortium name="The Broad Institute Genomics Platform"/>
            <consortium name="The Broad Institute Genome Sequencing Center for Infectious Disease"/>
            <person name="Wu L."/>
            <person name="Ma J."/>
        </authorList>
    </citation>
    <scope>NUCLEOTIDE SEQUENCE [LARGE SCALE GENOMIC DNA]</scope>
    <source>
        <strain evidence="7">JCM 12389</strain>
    </source>
</reference>
<dbReference type="InterPro" id="IPR036188">
    <property type="entry name" value="FAD/NAD-bd_sf"/>
</dbReference>
<keyword evidence="7" id="KW-1185">Reference proteome</keyword>
<dbReference type="Pfam" id="PF01266">
    <property type="entry name" value="DAO"/>
    <property type="match status" value="1"/>
</dbReference>
<dbReference type="Gene3D" id="3.50.50.60">
    <property type="entry name" value="FAD/NAD(P)-binding domain"/>
    <property type="match status" value="1"/>
</dbReference>
<evidence type="ECO:0000313" key="6">
    <source>
        <dbReference type="EMBL" id="GAA0498229.1"/>
    </source>
</evidence>
<keyword evidence="3" id="KW-0285">Flavoprotein</keyword>
<dbReference type="RefSeq" id="WP_343841988.1">
    <property type="nucleotide sequence ID" value="NZ_BAAADO010000005.1"/>
</dbReference>
<dbReference type="PANTHER" id="PTHR13847:SF286">
    <property type="entry name" value="D-AMINO ACID DEHYDROGENASE"/>
    <property type="match status" value="1"/>
</dbReference>